<feature type="domain" description="Spore protein YkvP/CgeB glycosyl transferase-like" evidence="1">
    <location>
        <begin position="222"/>
        <end position="334"/>
    </location>
</feature>
<dbReference type="Proteomes" id="UP000198426">
    <property type="component" value="Unassembled WGS sequence"/>
</dbReference>
<dbReference type="GO" id="GO:0016740">
    <property type="term" value="F:transferase activity"/>
    <property type="evidence" value="ECO:0007669"/>
    <property type="project" value="UniProtKB-KW"/>
</dbReference>
<keyword evidence="2" id="KW-0808">Transferase</keyword>
<evidence type="ECO:0000313" key="3">
    <source>
        <dbReference type="Proteomes" id="UP000198426"/>
    </source>
</evidence>
<dbReference type="EMBL" id="FZOY01000003">
    <property type="protein sequence ID" value="SNS75977.1"/>
    <property type="molecule type" value="Genomic_DNA"/>
</dbReference>
<dbReference type="RefSeq" id="WP_176442827.1">
    <property type="nucleotide sequence ID" value="NZ_FZOY01000003.1"/>
</dbReference>
<dbReference type="InterPro" id="IPR055259">
    <property type="entry name" value="YkvP/CgeB_Glyco_trans-like"/>
</dbReference>
<protein>
    <submittedName>
        <fullName evidence="2">Glycosyl transferases group 1</fullName>
    </submittedName>
</protein>
<dbReference type="AlphaFoldDB" id="A0A239H3L6"/>
<reference evidence="2 3" key="1">
    <citation type="submission" date="2017-06" db="EMBL/GenBank/DDBJ databases">
        <authorList>
            <person name="Kim H.J."/>
            <person name="Triplett B.A."/>
        </authorList>
    </citation>
    <scope>NUCLEOTIDE SEQUENCE [LARGE SCALE GENOMIC DNA]</scope>
    <source>
        <strain evidence="2 3">DSM 29339</strain>
    </source>
</reference>
<sequence>MRVLYITRDRSGRKIRKRMHRWAIGFIDGQDGFFEAALHEAVRVTRMPYEQAIALSDTQRRAFDAVVVNGKAGLPWQEDPSAALDALRPFNQPVSLFVGHAQPEVMPPDALLDRFKVVFKREPFADTGRYGISDANAAKIVPTHLANPMVSHSYRLKWRNRTRPLSTYAWQTPDEYDVFFIGTVSENRYVARIAAWEAVLGSDLTSIGGLLPKPEFKAQVPPALITDPLPKQEYREVMMRSSINLALEGIGPFTFRHLEQFWAGAFTLSTNTIRPLRLRAPLVEDQDYVAFDTIDEMMDKIRWYLEHDDARKTIAQNGRKAYERLYDVPAHAAEIRAALTA</sequence>
<keyword evidence="3" id="KW-1185">Reference proteome</keyword>
<gene>
    <name evidence="2" type="ORF">SAMN05421757_103234</name>
</gene>
<evidence type="ECO:0000259" key="1">
    <source>
        <dbReference type="Pfam" id="PF13524"/>
    </source>
</evidence>
<proteinExistence type="predicted"/>
<dbReference type="Pfam" id="PF13524">
    <property type="entry name" value="Glyco_trans_1_2"/>
    <property type="match status" value="1"/>
</dbReference>
<organism evidence="2 3">
    <name type="scientific">Tropicimonas sediminicola</name>
    <dbReference type="NCBI Taxonomy" id="1031541"/>
    <lineage>
        <taxon>Bacteria</taxon>
        <taxon>Pseudomonadati</taxon>
        <taxon>Pseudomonadota</taxon>
        <taxon>Alphaproteobacteria</taxon>
        <taxon>Rhodobacterales</taxon>
        <taxon>Roseobacteraceae</taxon>
        <taxon>Tropicimonas</taxon>
    </lineage>
</organism>
<accession>A0A239H3L6</accession>
<name>A0A239H3L6_9RHOB</name>
<evidence type="ECO:0000313" key="2">
    <source>
        <dbReference type="EMBL" id="SNS75977.1"/>
    </source>
</evidence>